<keyword evidence="5" id="KW-0547">Nucleotide-binding</keyword>
<dbReference type="PANTHER" id="PTHR11384:SF59">
    <property type="entry name" value="LYSOSOMAL COBALAMIN TRANSPORTER ABCD4"/>
    <property type="match status" value="1"/>
</dbReference>
<dbReference type="PROSITE" id="PS00211">
    <property type="entry name" value="ABC_TRANSPORTER_1"/>
    <property type="match status" value="1"/>
</dbReference>
<dbReference type="AlphaFoldDB" id="M1VAX4"/>
<keyword evidence="3" id="KW-0813">Transport</keyword>
<name>M1VAX4_CYAM1</name>
<feature type="transmembrane region" description="Helical" evidence="10">
    <location>
        <begin position="188"/>
        <end position="207"/>
    </location>
</feature>
<sequence>MNRRQVPFAFVPGVASNGYRHRAPMNHRVSKRNITRALRVFCRDTGARNAQPPPPDERPAERQTSSTLEQELRRFLQRNLFSGFGTFEEELTGQSAGGRSLPQGADDGDGRENDTAAKRRTQLRRIWGLFRKLATPYWRESRTAKTDLAAVFALTLLQSGVSVAFSFIGRDFWTALSNRNPEQFTQEMLLFLGAMLVGVPVVVWYSYARDRLALRWRAWLTRFLLERYFSNSAYYLIQAQQSLLLENQEMDGHAAAPERPQVEVDNPDQRLAEDVNAFTATSLSFGLTVLTSILDLASFSSILFSIYPQLFGVLIVYSGFGTFATAAIGRRLVQLNFQQLQREADFRYALVRVRENAESIAFYRGEERERNESEELLKRAVDNQAKLIVWQRNLELFTTGYRYLIQVLPGFVVAPLYFAGRIELGVINQSYSAFNHILSDLSLFVTRFEALTAFSAGVDRLGEFAEMLDAAVSLNKPENAERWIRMNFVSATDPYPLQVDKLTLCVPRDRSAVDTAKEGTSLFTERVLFADLSFQLRRGERLLVTGPSGVGKSSLLRAIAGLWRRGQGQVRRSARESTFFLPQKPYCTLGSLLENLYYPQTPPVAQQDELRSIALKTVTFNGRSSAGTELARDSRTSPLAERLWQVLEAVGLSELAQRFPEGLRAVRNWSEVLSLGEQQRLGVARLLLNGADLVIGDEFTSALDIASEARVYAAIRQLGAAVVSVGHRPSLLQYHTRMLRLRPRSRHDRHHPSPDPEPVCDWELLDIESTSAKSMTWTEPALFE</sequence>
<dbReference type="Gramene" id="CME117CT">
    <property type="protein sequence ID" value="CME117CT"/>
    <property type="gene ID" value="CME117C"/>
</dbReference>
<evidence type="ECO:0000313" key="13">
    <source>
        <dbReference type="EMBL" id="BAM79337.1"/>
    </source>
</evidence>
<evidence type="ECO:0000259" key="11">
    <source>
        <dbReference type="PROSITE" id="PS50893"/>
    </source>
</evidence>
<dbReference type="GO" id="GO:0140359">
    <property type="term" value="F:ABC-type transporter activity"/>
    <property type="evidence" value="ECO:0007669"/>
    <property type="project" value="InterPro"/>
</dbReference>
<evidence type="ECO:0000256" key="3">
    <source>
        <dbReference type="ARBA" id="ARBA00022448"/>
    </source>
</evidence>
<keyword evidence="4 10" id="KW-0812">Transmembrane</keyword>
<dbReference type="InterPro" id="IPR027417">
    <property type="entry name" value="P-loop_NTPase"/>
</dbReference>
<accession>M1VAX4</accession>
<dbReference type="Pfam" id="PF06472">
    <property type="entry name" value="ABC_membrane_2"/>
    <property type="match status" value="1"/>
</dbReference>
<evidence type="ECO:0000259" key="12">
    <source>
        <dbReference type="PROSITE" id="PS50929"/>
    </source>
</evidence>
<feature type="region of interest" description="Disordered" evidence="9">
    <location>
        <begin position="91"/>
        <end position="117"/>
    </location>
</feature>
<feature type="transmembrane region" description="Helical" evidence="10">
    <location>
        <begin position="275"/>
        <end position="294"/>
    </location>
</feature>
<dbReference type="PANTHER" id="PTHR11384">
    <property type="entry name" value="ATP-BINDING CASSETTE, SUB-FAMILY D MEMBER"/>
    <property type="match status" value="1"/>
</dbReference>
<keyword evidence="6 13" id="KW-0067">ATP-binding</keyword>
<dbReference type="CDD" id="cd03223">
    <property type="entry name" value="ABCD_peroxisomal_ALDP"/>
    <property type="match status" value="1"/>
</dbReference>
<dbReference type="InterPro" id="IPR003439">
    <property type="entry name" value="ABC_transporter-like_ATP-bd"/>
</dbReference>
<evidence type="ECO:0000256" key="6">
    <source>
        <dbReference type="ARBA" id="ARBA00022840"/>
    </source>
</evidence>
<dbReference type="SUPFAM" id="SSF52540">
    <property type="entry name" value="P-loop containing nucleoside triphosphate hydrolases"/>
    <property type="match status" value="1"/>
</dbReference>
<keyword evidence="14" id="KW-1185">Reference proteome</keyword>
<feature type="transmembrane region" description="Helical" evidence="10">
    <location>
        <begin position="306"/>
        <end position="328"/>
    </location>
</feature>
<evidence type="ECO:0000256" key="2">
    <source>
        <dbReference type="ARBA" id="ARBA00014334"/>
    </source>
</evidence>
<feature type="region of interest" description="Disordered" evidence="9">
    <location>
        <begin position="45"/>
        <end position="68"/>
    </location>
</feature>
<evidence type="ECO:0000256" key="10">
    <source>
        <dbReference type="SAM" id="Phobius"/>
    </source>
</evidence>
<proteinExistence type="inferred from homology"/>
<dbReference type="OMA" id="KQFHDME"/>
<feature type="compositionally biased region" description="Basic and acidic residues" evidence="9">
    <location>
        <begin position="108"/>
        <end position="117"/>
    </location>
</feature>
<dbReference type="Proteomes" id="UP000007014">
    <property type="component" value="Chromosome 5"/>
</dbReference>
<reference evidence="13 14" key="2">
    <citation type="journal article" date="2007" name="BMC Biol.">
        <title>A 100%-complete sequence reveals unusually simple genomic features in the hot-spring red alga Cyanidioschyzon merolae.</title>
        <authorList>
            <person name="Nozaki H."/>
            <person name="Takano H."/>
            <person name="Misumi O."/>
            <person name="Terasawa K."/>
            <person name="Matsuzaki M."/>
            <person name="Maruyama S."/>
            <person name="Nishida K."/>
            <person name="Yagisawa F."/>
            <person name="Yoshida Y."/>
            <person name="Fujiwara T."/>
            <person name="Takio S."/>
            <person name="Tamura K."/>
            <person name="Chung S.J."/>
            <person name="Nakamura S."/>
            <person name="Kuroiwa H."/>
            <person name="Tanaka K."/>
            <person name="Sato N."/>
            <person name="Kuroiwa T."/>
        </authorList>
    </citation>
    <scope>NUCLEOTIDE SEQUENCE [LARGE SCALE GENOMIC DNA]</scope>
    <source>
        <strain evidence="13 14">10D</strain>
    </source>
</reference>
<dbReference type="EMBL" id="AP006487">
    <property type="protein sequence ID" value="BAM79337.1"/>
    <property type="molecule type" value="Genomic_DNA"/>
</dbReference>
<dbReference type="KEGG" id="cme:CYME_CME117C"/>
<dbReference type="Gene3D" id="1.20.1560.10">
    <property type="entry name" value="ABC transporter type 1, transmembrane domain"/>
    <property type="match status" value="1"/>
</dbReference>
<dbReference type="GO" id="GO:0016887">
    <property type="term" value="F:ATP hydrolysis activity"/>
    <property type="evidence" value="ECO:0007669"/>
    <property type="project" value="InterPro"/>
</dbReference>
<reference evidence="13 14" key="1">
    <citation type="journal article" date="2004" name="Nature">
        <title>Genome sequence of the ultrasmall unicellular red alga Cyanidioschyzon merolae 10D.</title>
        <authorList>
            <person name="Matsuzaki M."/>
            <person name="Misumi O."/>
            <person name="Shin-i T."/>
            <person name="Maruyama S."/>
            <person name="Takahara M."/>
            <person name="Miyagishima S."/>
            <person name="Mori T."/>
            <person name="Nishida K."/>
            <person name="Yagisawa F."/>
            <person name="Nishida K."/>
            <person name="Yoshida Y."/>
            <person name="Nishimura Y."/>
            <person name="Nakao S."/>
            <person name="Kobayashi T."/>
            <person name="Momoyama Y."/>
            <person name="Higashiyama T."/>
            <person name="Minoda A."/>
            <person name="Sano M."/>
            <person name="Nomoto H."/>
            <person name="Oishi K."/>
            <person name="Hayashi H."/>
            <person name="Ohta F."/>
            <person name="Nishizaka S."/>
            <person name="Haga S."/>
            <person name="Miura S."/>
            <person name="Morishita T."/>
            <person name="Kabeya Y."/>
            <person name="Terasawa K."/>
            <person name="Suzuki Y."/>
            <person name="Ishii Y."/>
            <person name="Asakawa S."/>
            <person name="Takano H."/>
            <person name="Ohta N."/>
            <person name="Kuroiwa H."/>
            <person name="Tanaka K."/>
            <person name="Shimizu N."/>
            <person name="Sugano S."/>
            <person name="Sato N."/>
            <person name="Nozaki H."/>
            <person name="Ogasawara N."/>
            <person name="Kohara Y."/>
            <person name="Kuroiwa T."/>
        </authorList>
    </citation>
    <scope>NUCLEOTIDE SEQUENCE [LARGE SCALE GENOMIC DNA]</scope>
    <source>
        <strain evidence="13 14">10D</strain>
    </source>
</reference>
<evidence type="ECO:0000256" key="4">
    <source>
        <dbReference type="ARBA" id="ARBA00022692"/>
    </source>
</evidence>
<keyword evidence="7 10" id="KW-1133">Transmembrane helix</keyword>
<dbReference type="Pfam" id="PF00005">
    <property type="entry name" value="ABC_tran"/>
    <property type="match status" value="1"/>
</dbReference>
<dbReference type="GeneID" id="16992774"/>
<evidence type="ECO:0000256" key="8">
    <source>
        <dbReference type="ARBA" id="ARBA00023136"/>
    </source>
</evidence>
<organism evidence="13 14">
    <name type="scientific">Cyanidioschyzon merolae (strain NIES-3377 / 10D)</name>
    <name type="common">Unicellular red alga</name>
    <dbReference type="NCBI Taxonomy" id="280699"/>
    <lineage>
        <taxon>Eukaryota</taxon>
        <taxon>Rhodophyta</taxon>
        <taxon>Bangiophyceae</taxon>
        <taxon>Cyanidiales</taxon>
        <taxon>Cyanidiaceae</taxon>
        <taxon>Cyanidioschyzon</taxon>
    </lineage>
</organism>
<evidence type="ECO:0000256" key="7">
    <source>
        <dbReference type="ARBA" id="ARBA00022989"/>
    </source>
</evidence>
<dbReference type="eggNOG" id="KOG0060">
    <property type="taxonomic scope" value="Eukaryota"/>
</dbReference>
<keyword evidence="8 10" id="KW-0472">Membrane</keyword>
<dbReference type="PROSITE" id="PS50929">
    <property type="entry name" value="ABC_TM1F"/>
    <property type="match status" value="1"/>
</dbReference>
<dbReference type="OrthoDB" id="422637at2759"/>
<dbReference type="InterPro" id="IPR017871">
    <property type="entry name" value="ABC_transporter-like_CS"/>
</dbReference>
<dbReference type="GO" id="GO:0005524">
    <property type="term" value="F:ATP binding"/>
    <property type="evidence" value="ECO:0007669"/>
    <property type="project" value="UniProtKB-KW"/>
</dbReference>
<dbReference type="InterPro" id="IPR050835">
    <property type="entry name" value="ABC_transporter_sub-D"/>
</dbReference>
<dbReference type="SUPFAM" id="SSF90123">
    <property type="entry name" value="ABC transporter transmembrane region"/>
    <property type="match status" value="1"/>
</dbReference>
<feature type="domain" description="ABC transporter" evidence="11">
    <location>
        <begin position="510"/>
        <end position="777"/>
    </location>
</feature>
<dbReference type="Gene3D" id="3.40.50.300">
    <property type="entry name" value="P-loop containing nucleotide triphosphate hydrolases"/>
    <property type="match status" value="1"/>
</dbReference>
<comment type="similarity">
    <text evidence="1">Belongs to the ABC transporter superfamily. ABCD family. Peroxisomal fatty acyl CoA transporter (TC 3.A.1.203) subfamily.</text>
</comment>
<feature type="transmembrane region" description="Helical" evidence="10">
    <location>
        <begin position="401"/>
        <end position="420"/>
    </location>
</feature>
<evidence type="ECO:0000313" key="14">
    <source>
        <dbReference type="Proteomes" id="UP000007014"/>
    </source>
</evidence>
<feature type="domain" description="ABC transmembrane type-1" evidence="12">
    <location>
        <begin position="149"/>
        <end position="453"/>
    </location>
</feature>
<dbReference type="STRING" id="280699.M1VAX4"/>
<dbReference type="InterPro" id="IPR011527">
    <property type="entry name" value="ABC1_TM_dom"/>
</dbReference>
<dbReference type="GO" id="GO:0016020">
    <property type="term" value="C:membrane"/>
    <property type="evidence" value="ECO:0007669"/>
    <property type="project" value="InterPro"/>
</dbReference>
<evidence type="ECO:0000256" key="5">
    <source>
        <dbReference type="ARBA" id="ARBA00022741"/>
    </source>
</evidence>
<dbReference type="RefSeq" id="XP_005535623.1">
    <property type="nucleotide sequence ID" value="XM_005535566.1"/>
</dbReference>
<protein>
    <recommendedName>
        <fullName evidence="2">Probable ATP-dependent transporter ycf16</fullName>
    </recommendedName>
</protein>
<evidence type="ECO:0000256" key="1">
    <source>
        <dbReference type="ARBA" id="ARBA00008575"/>
    </source>
</evidence>
<feature type="transmembrane region" description="Helical" evidence="10">
    <location>
        <begin position="148"/>
        <end position="168"/>
    </location>
</feature>
<gene>
    <name evidence="13" type="ORF">CYME_CME117C</name>
</gene>
<dbReference type="PROSITE" id="PS50893">
    <property type="entry name" value="ABC_TRANSPORTER_2"/>
    <property type="match status" value="1"/>
</dbReference>
<dbReference type="SMART" id="SM00382">
    <property type="entry name" value="AAA"/>
    <property type="match status" value="1"/>
</dbReference>
<dbReference type="HOGENOM" id="CLU_007587_6_0_1"/>
<dbReference type="InterPro" id="IPR003593">
    <property type="entry name" value="AAA+_ATPase"/>
</dbReference>
<dbReference type="InterPro" id="IPR036640">
    <property type="entry name" value="ABC1_TM_sf"/>
</dbReference>
<evidence type="ECO:0000256" key="9">
    <source>
        <dbReference type="SAM" id="MobiDB-lite"/>
    </source>
</evidence>